<keyword evidence="8" id="KW-0328">Glycosyltransferase</keyword>
<protein>
    <submittedName>
        <fullName evidence="22">Penicillin-binding protein 1A</fullName>
    </submittedName>
</protein>
<feature type="domain" description="Glycosyl transferase family 51" evidence="21">
    <location>
        <begin position="68"/>
        <end position="249"/>
    </location>
</feature>
<keyword evidence="19" id="KW-0812">Transmembrane</keyword>
<dbReference type="RefSeq" id="WP_238751989.1">
    <property type="nucleotide sequence ID" value="NZ_CAKLPZ010000004.1"/>
</dbReference>
<dbReference type="InterPro" id="IPR001460">
    <property type="entry name" value="PCN-bd_Tpept"/>
</dbReference>
<dbReference type="InterPro" id="IPR050396">
    <property type="entry name" value="Glycosyltr_51/Transpeptidase"/>
</dbReference>
<keyword evidence="7" id="KW-0645">Protease</keyword>
<proteinExistence type="inferred from homology"/>
<comment type="similarity">
    <text evidence="4">In the N-terminal section; belongs to the glycosyltransferase 51 family.</text>
</comment>
<comment type="pathway">
    <text evidence="2">Cell wall biogenesis; peptidoglycan biosynthesis.</text>
</comment>
<feature type="domain" description="Penicillin-binding protein transpeptidase" evidence="20">
    <location>
        <begin position="515"/>
        <end position="749"/>
    </location>
</feature>
<dbReference type="SUPFAM" id="SSF56601">
    <property type="entry name" value="beta-lactamase/transpeptidase-like"/>
    <property type="match status" value="1"/>
</dbReference>
<evidence type="ECO:0000256" key="11">
    <source>
        <dbReference type="ARBA" id="ARBA00022960"/>
    </source>
</evidence>
<comment type="catalytic activity">
    <reaction evidence="16">
        <text>Preferential cleavage: (Ac)2-L-Lys-D-Ala-|-D-Ala. Also transpeptidation of peptidyl-alanyl moieties that are N-acyl substituents of D-alanine.</text>
        <dbReference type="EC" id="3.4.16.4"/>
    </reaction>
</comment>
<gene>
    <name evidence="22" type="primary">mrcA_3</name>
    <name evidence="22" type="ORF">LEM8419_03049</name>
</gene>
<keyword evidence="14" id="KW-0511">Multifunctional enzyme</keyword>
<evidence type="ECO:0000256" key="4">
    <source>
        <dbReference type="ARBA" id="ARBA00007739"/>
    </source>
</evidence>
<keyword evidence="5" id="KW-1003">Cell membrane</keyword>
<keyword evidence="6" id="KW-0121">Carboxypeptidase</keyword>
<dbReference type="PANTHER" id="PTHR32282:SF11">
    <property type="entry name" value="PENICILLIN-BINDING PROTEIN 1B"/>
    <property type="match status" value="1"/>
</dbReference>
<keyword evidence="19" id="KW-1133">Transmembrane helix</keyword>
<evidence type="ECO:0000313" key="22">
    <source>
        <dbReference type="EMBL" id="CAH1002132.1"/>
    </source>
</evidence>
<evidence type="ECO:0000256" key="12">
    <source>
        <dbReference type="ARBA" id="ARBA00022984"/>
    </source>
</evidence>
<organism evidence="22 23">
    <name type="scientific">Neolewinella maritima</name>
    <dbReference type="NCBI Taxonomy" id="1383882"/>
    <lineage>
        <taxon>Bacteria</taxon>
        <taxon>Pseudomonadati</taxon>
        <taxon>Bacteroidota</taxon>
        <taxon>Saprospiria</taxon>
        <taxon>Saprospirales</taxon>
        <taxon>Lewinellaceae</taxon>
        <taxon>Neolewinella</taxon>
    </lineage>
</organism>
<dbReference type="PANTHER" id="PTHR32282">
    <property type="entry name" value="BINDING PROTEIN TRANSPEPTIDASE, PUTATIVE-RELATED"/>
    <property type="match status" value="1"/>
</dbReference>
<comment type="catalytic activity">
    <reaction evidence="17">
        <text>[GlcNAc-(1-&gt;4)-Mur2Ac(oyl-L-Ala-gamma-D-Glu-L-Lys-D-Ala-D-Ala)](n)-di-trans,octa-cis-undecaprenyl diphosphate + beta-D-GlcNAc-(1-&gt;4)-Mur2Ac(oyl-L-Ala-gamma-D-Glu-L-Lys-D-Ala-D-Ala)-di-trans,octa-cis-undecaprenyl diphosphate = [GlcNAc-(1-&gt;4)-Mur2Ac(oyl-L-Ala-gamma-D-Glu-L-Lys-D-Ala-D-Ala)](n+1)-di-trans,octa-cis-undecaprenyl diphosphate + di-trans,octa-cis-undecaprenyl diphosphate + H(+)</text>
        <dbReference type="Rhea" id="RHEA:23708"/>
        <dbReference type="Rhea" id="RHEA-COMP:9602"/>
        <dbReference type="Rhea" id="RHEA-COMP:9603"/>
        <dbReference type="ChEBI" id="CHEBI:15378"/>
        <dbReference type="ChEBI" id="CHEBI:58405"/>
        <dbReference type="ChEBI" id="CHEBI:60033"/>
        <dbReference type="ChEBI" id="CHEBI:78435"/>
        <dbReference type="EC" id="2.4.99.28"/>
    </reaction>
</comment>
<dbReference type="InterPro" id="IPR001264">
    <property type="entry name" value="Glyco_trans_51"/>
</dbReference>
<evidence type="ECO:0000256" key="6">
    <source>
        <dbReference type="ARBA" id="ARBA00022645"/>
    </source>
</evidence>
<reference evidence="22" key="1">
    <citation type="submission" date="2021-12" db="EMBL/GenBank/DDBJ databases">
        <authorList>
            <person name="Rodrigo-Torres L."/>
            <person name="Arahal R. D."/>
            <person name="Lucena T."/>
        </authorList>
    </citation>
    <scope>NUCLEOTIDE SEQUENCE</scope>
    <source>
        <strain evidence="22">CECT 8419</strain>
    </source>
</reference>
<comment type="similarity">
    <text evidence="3">In the C-terminal section; belongs to the transpeptidase family.</text>
</comment>
<dbReference type="Gene3D" id="3.40.710.10">
    <property type="entry name" value="DD-peptidase/beta-lactamase superfamily"/>
    <property type="match status" value="1"/>
</dbReference>
<evidence type="ECO:0000256" key="16">
    <source>
        <dbReference type="ARBA" id="ARBA00034000"/>
    </source>
</evidence>
<keyword evidence="23" id="KW-1185">Reference proteome</keyword>
<evidence type="ECO:0000256" key="19">
    <source>
        <dbReference type="SAM" id="Phobius"/>
    </source>
</evidence>
<evidence type="ECO:0000313" key="23">
    <source>
        <dbReference type="Proteomes" id="UP000837803"/>
    </source>
</evidence>
<feature type="transmembrane region" description="Helical" evidence="19">
    <location>
        <begin position="21"/>
        <end position="41"/>
    </location>
</feature>
<dbReference type="Pfam" id="PF00905">
    <property type="entry name" value="Transpeptidase"/>
    <property type="match status" value="1"/>
</dbReference>
<evidence type="ECO:0000256" key="5">
    <source>
        <dbReference type="ARBA" id="ARBA00022475"/>
    </source>
</evidence>
<dbReference type="InterPro" id="IPR012338">
    <property type="entry name" value="Beta-lactam/transpept-like"/>
</dbReference>
<dbReference type="Pfam" id="PF00912">
    <property type="entry name" value="Transgly"/>
    <property type="match status" value="1"/>
</dbReference>
<dbReference type="InterPro" id="IPR023346">
    <property type="entry name" value="Lysozyme-like_dom_sf"/>
</dbReference>
<keyword evidence="15" id="KW-0961">Cell wall biogenesis/degradation</keyword>
<dbReference type="Proteomes" id="UP000837803">
    <property type="component" value="Unassembled WGS sequence"/>
</dbReference>
<sequence>MSRLNHFLLGDTDGWLRTALKVFWFFILAIPVGLFVLFTALNFTDLPSVTELENPKNNEASPVLASDGTVLGRFFVENRVMVNFNDLGPHLEAALVSTEDERYYDHSGIDWQSLPRVVIKTAILGNASSGGGSTITQQLAKLLFTEQVSANIVERGFQKLKEWIIAVRLERKYTKQEIIAMYLNRYDFINGAQGIRAAAENYFDGKRPADLDVQEAAMLIGMLKNASLYNPLRFPERTERRRNQVLAQMLRNERIDQVAFDSLSTLPLGVTFTRQRHDDGLAPYFRMVLAEEAKKILSQSAYRKSNGEPYDIYRDGLSFQTTINPQLQRHAEEEARTHMKQLQAEFFKHWKNMDPWTYTNPGSETEVRVERRQESLRNAIRHSDRYQMYRRQILSPVLRKITAQRDFRFSRNDREVERMIEEAKNPGVITDAVTRNLISQDFAAGHRAVMKLPEFKELQTAWTELQRTVEEEFDKETEMRVFTYENARNETDTLMTPLDSVRYHKMILQIGTMSVEPTTGFVRTWVGGSDFKWFQYDHVTTQRQVGSTFKPFVYAASIALRGITPCQKVLDQPVTIGPGDGNFHLLKPWTPRNSNGGYSYDDYTLYQGLKNSVNSISAYLMKELASTEPIRNMVSNMGIPKASIPDAPSIALGSVDLTVQQMTGAYTTFGNNGVFRRPVYLTEIRDRSGQLIYEYLPEERPAISPQANYVMVNMLSKASVGNLGGVKGPVGGKTGTTNDQTDGWYMGLTPELIVGTWVGGDDRWIRFRNLRLGAGSNMAKPFFRRFVRAAQEDEAVAWNTERGWTKPAGDIGIEMDCNTYESPYEDMEIGPSSSDPFGNSPDF</sequence>
<accession>A0ABM9B5D9</accession>
<evidence type="ECO:0000256" key="17">
    <source>
        <dbReference type="ARBA" id="ARBA00049902"/>
    </source>
</evidence>
<dbReference type="InterPro" id="IPR036950">
    <property type="entry name" value="PBP_transglycosylase"/>
</dbReference>
<keyword evidence="12" id="KW-0573">Peptidoglycan synthesis</keyword>
<evidence type="ECO:0000256" key="7">
    <source>
        <dbReference type="ARBA" id="ARBA00022670"/>
    </source>
</evidence>
<keyword evidence="11" id="KW-0133">Cell shape</keyword>
<keyword evidence="10" id="KW-0378">Hydrolase</keyword>
<keyword evidence="13 19" id="KW-0472">Membrane</keyword>
<name>A0ABM9B5D9_9BACT</name>
<feature type="region of interest" description="Disordered" evidence="18">
    <location>
        <begin position="822"/>
        <end position="843"/>
    </location>
</feature>
<evidence type="ECO:0000256" key="15">
    <source>
        <dbReference type="ARBA" id="ARBA00023316"/>
    </source>
</evidence>
<evidence type="ECO:0000256" key="2">
    <source>
        <dbReference type="ARBA" id="ARBA00004752"/>
    </source>
</evidence>
<dbReference type="SUPFAM" id="SSF53955">
    <property type="entry name" value="Lysozyme-like"/>
    <property type="match status" value="1"/>
</dbReference>
<evidence type="ECO:0000256" key="18">
    <source>
        <dbReference type="SAM" id="MobiDB-lite"/>
    </source>
</evidence>
<evidence type="ECO:0000256" key="10">
    <source>
        <dbReference type="ARBA" id="ARBA00022801"/>
    </source>
</evidence>
<evidence type="ECO:0000256" key="14">
    <source>
        <dbReference type="ARBA" id="ARBA00023268"/>
    </source>
</evidence>
<feature type="compositionally biased region" description="Polar residues" evidence="18">
    <location>
        <begin position="831"/>
        <end position="843"/>
    </location>
</feature>
<dbReference type="EMBL" id="CAKLPZ010000004">
    <property type="protein sequence ID" value="CAH1002132.1"/>
    <property type="molecule type" value="Genomic_DNA"/>
</dbReference>
<evidence type="ECO:0000256" key="13">
    <source>
        <dbReference type="ARBA" id="ARBA00023136"/>
    </source>
</evidence>
<evidence type="ECO:0000256" key="3">
    <source>
        <dbReference type="ARBA" id="ARBA00007090"/>
    </source>
</evidence>
<evidence type="ECO:0000256" key="8">
    <source>
        <dbReference type="ARBA" id="ARBA00022676"/>
    </source>
</evidence>
<evidence type="ECO:0000256" key="9">
    <source>
        <dbReference type="ARBA" id="ARBA00022679"/>
    </source>
</evidence>
<comment type="subcellular location">
    <subcellularLocation>
        <location evidence="1">Cell membrane</location>
    </subcellularLocation>
</comment>
<evidence type="ECO:0000259" key="21">
    <source>
        <dbReference type="Pfam" id="PF00912"/>
    </source>
</evidence>
<evidence type="ECO:0000256" key="1">
    <source>
        <dbReference type="ARBA" id="ARBA00004236"/>
    </source>
</evidence>
<dbReference type="Gene3D" id="1.10.3810.10">
    <property type="entry name" value="Biosynthetic peptidoglycan transglycosylase-like"/>
    <property type="match status" value="1"/>
</dbReference>
<comment type="caution">
    <text evidence="22">The sequence shown here is derived from an EMBL/GenBank/DDBJ whole genome shotgun (WGS) entry which is preliminary data.</text>
</comment>
<evidence type="ECO:0000259" key="20">
    <source>
        <dbReference type="Pfam" id="PF00905"/>
    </source>
</evidence>
<keyword evidence="9" id="KW-0808">Transferase</keyword>